<evidence type="ECO:0000313" key="3">
    <source>
        <dbReference type="Proteomes" id="UP000325579"/>
    </source>
</evidence>
<dbReference type="Proteomes" id="UP000325579">
    <property type="component" value="Unassembled WGS sequence"/>
</dbReference>
<evidence type="ECO:0000259" key="1">
    <source>
        <dbReference type="Pfam" id="PF06985"/>
    </source>
</evidence>
<evidence type="ECO:0000313" key="2">
    <source>
        <dbReference type="EMBL" id="KAE8406891.1"/>
    </source>
</evidence>
<name>A0A5N7DKC3_9EURO</name>
<organism evidence="2 3">
    <name type="scientific">Aspergillus pseudonomiae</name>
    <dbReference type="NCBI Taxonomy" id="1506151"/>
    <lineage>
        <taxon>Eukaryota</taxon>
        <taxon>Fungi</taxon>
        <taxon>Dikarya</taxon>
        <taxon>Ascomycota</taxon>
        <taxon>Pezizomycotina</taxon>
        <taxon>Eurotiomycetes</taxon>
        <taxon>Eurotiomycetidae</taxon>
        <taxon>Eurotiales</taxon>
        <taxon>Aspergillaceae</taxon>
        <taxon>Aspergillus</taxon>
        <taxon>Aspergillus subgen. Circumdati</taxon>
    </lineage>
</organism>
<protein>
    <submittedName>
        <fullName evidence="2">Heterokaryon incompatibility protein-domain-containing protein</fullName>
    </submittedName>
</protein>
<dbReference type="AlphaFoldDB" id="A0A5N7DKC3"/>
<dbReference type="GeneID" id="43673674"/>
<dbReference type="PANTHER" id="PTHR33112:SF1">
    <property type="entry name" value="HETEROKARYON INCOMPATIBILITY DOMAIN-CONTAINING PROTEIN"/>
    <property type="match status" value="1"/>
</dbReference>
<dbReference type="EMBL" id="ML736751">
    <property type="protein sequence ID" value="KAE8406891.1"/>
    <property type="molecule type" value="Genomic_DNA"/>
</dbReference>
<proteinExistence type="predicted"/>
<dbReference type="Pfam" id="PF06985">
    <property type="entry name" value="HET"/>
    <property type="match status" value="1"/>
</dbReference>
<accession>A0A5N7DKC3</accession>
<feature type="domain" description="Heterokaryon incompatibility" evidence="1">
    <location>
        <begin position="104"/>
        <end position="253"/>
    </location>
</feature>
<gene>
    <name evidence="2" type="ORF">BDV37DRAFT_291591</name>
</gene>
<dbReference type="PANTHER" id="PTHR33112">
    <property type="entry name" value="DOMAIN PROTEIN, PUTATIVE-RELATED"/>
    <property type="match status" value="1"/>
</dbReference>
<dbReference type="RefSeq" id="XP_031944210.1">
    <property type="nucleotide sequence ID" value="XM_032088983.1"/>
</dbReference>
<keyword evidence="3" id="KW-1185">Reference proteome</keyword>
<dbReference type="OrthoDB" id="2958217at2759"/>
<reference evidence="2 3" key="1">
    <citation type="submission" date="2019-04" db="EMBL/GenBank/DDBJ databases">
        <authorList>
            <consortium name="DOE Joint Genome Institute"/>
            <person name="Mondo S."/>
            <person name="Kjaerbolling I."/>
            <person name="Vesth T."/>
            <person name="Frisvad J.C."/>
            <person name="Nybo J.L."/>
            <person name="Theobald S."/>
            <person name="Kildgaard S."/>
            <person name="Isbrandt T."/>
            <person name="Kuo A."/>
            <person name="Sato A."/>
            <person name="Lyhne E.K."/>
            <person name="Kogle M.E."/>
            <person name="Wiebenga A."/>
            <person name="Kun R.S."/>
            <person name="Lubbers R.J."/>
            <person name="Makela M.R."/>
            <person name="Barry K."/>
            <person name="Chovatia M."/>
            <person name="Clum A."/>
            <person name="Daum C."/>
            <person name="Haridas S."/>
            <person name="He G."/>
            <person name="LaButti K."/>
            <person name="Lipzen A."/>
            <person name="Riley R."/>
            <person name="Salamov A."/>
            <person name="Simmons B.A."/>
            <person name="Magnuson J.K."/>
            <person name="Henrissat B."/>
            <person name="Mortensen U.H."/>
            <person name="Larsen T.O."/>
            <person name="Devries R.P."/>
            <person name="Grigoriev I.V."/>
            <person name="Machida M."/>
            <person name="Baker S.E."/>
            <person name="Andersen M.R."/>
            <person name="Cantor M.N."/>
            <person name="Hua S.X."/>
        </authorList>
    </citation>
    <scope>NUCLEOTIDE SEQUENCE [LARGE SCALE GENOMIC DNA]</scope>
    <source>
        <strain evidence="2 3">CBS 119388</strain>
    </source>
</reference>
<sequence length="378" mass="43148">MTLRTWERFFDLQLVSEDGEDDTLNAPISYRYLGSIRQPSTRLLNMTQRPRPMVNWEHVSSWLRGCDLHRECSSQRQLCTQPTGLRVIDVERGCIVDAPPDCFYAALSYVWGVRTGSEQFEATAANLSELEQEGYLLKQGLPATLYDAIVACRKLHIPYLWIDRLCILQGKESSHEAEIQINALGDIYRRSVVTLVAMAGEDACYGLPGVSSKQRDTAISVCTQGIFMIQMHPDYALNLRNSKWSTRSWTFQEAVLSSRLILFSDSNVFFECLHGEGARLGGYEPISVFLTLPVCHRGWCISFQFLFPHAFLPHTRDGLYDKKAILRAFVGILNSKYGSDHYFGLPFCELDRAMLWWPRNGKYPPRIPREGEVLPSWS</sequence>
<dbReference type="InterPro" id="IPR010730">
    <property type="entry name" value="HET"/>
</dbReference>